<dbReference type="Pfam" id="PF00484">
    <property type="entry name" value="Pro_CA"/>
    <property type="match status" value="1"/>
</dbReference>
<keyword evidence="5" id="KW-0456">Lyase</keyword>
<dbReference type="Gene3D" id="3.40.1050.10">
    <property type="entry name" value="Carbonic anhydrase"/>
    <property type="match status" value="1"/>
</dbReference>
<keyword evidence="2 4" id="KW-0479">Metal-binding</keyword>
<comment type="similarity">
    <text evidence="1 5">Belongs to the beta-class carbonic anhydrase family.</text>
</comment>
<evidence type="ECO:0000256" key="4">
    <source>
        <dbReference type="PIRSR" id="PIRSR601765-1"/>
    </source>
</evidence>
<dbReference type="InterPro" id="IPR036874">
    <property type="entry name" value="Carbonic_anhydrase_sf"/>
</dbReference>
<dbReference type="AlphaFoldDB" id="A0A132BEN0"/>
<dbReference type="EMBL" id="KQ947430">
    <property type="protein sequence ID" value="KUJ10137.1"/>
    <property type="molecule type" value="Genomic_DNA"/>
</dbReference>
<evidence type="ECO:0000256" key="5">
    <source>
        <dbReference type="RuleBase" id="RU003956"/>
    </source>
</evidence>
<comment type="catalytic activity">
    <reaction evidence="5">
        <text>hydrogencarbonate + H(+) = CO2 + H2O</text>
        <dbReference type="Rhea" id="RHEA:10748"/>
        <dbReference type="ChEBI" id="CHEBI:15377"/>
        <dbReference type="ChEBI" id="CHEBI:15378"/>
        <dbReference type="ChEBI" id="CHEBI:16526"/>
        <dbReference type="ChEBI" id="CHEBI:17544"/>
        <dbReference type="EC" id="4.2.1.1"/>
    </reaction>
</comment>
<evidence type="ECO:0000256" key="1">
    <source>
        <dbReference type="ARBA" id="ARBA00006217"/>
    </source>
</evidence>
<reference evidence="6 7" key="1">
    <citation type="submission" date="2015-10" db="EMBL/GenBank/DDBJ databases">
        <title>Full genome of DAOMC 229536 Phialocephala scopiformis, a fungal endophyte of spruce producing the potent anti-insectan compound rugulosin.</title>
        <authorList>
            <consortium name="DOE Joint Genome Institute"/>
            <person name="Walker A.K."/>
            <person name="Frasz S.L."/>
            <person name="Seifert K.A."/>
            <person name="Miller J.D."/>
            <person name="Mondo S.J."/>
            <person name="Labutti K."/>
            <person name="Lipzen A."/>
            <person name="Dockter R."/>
            <person name="Kennedy M."/>
            <person name="Grigoriev I.V."/>
            <person name="Spatafora J.W."/>
        </authorList>
    </citation>
    <scope>NUCLEOTIDE SEQUENCE [LARGE SCALE GENOMIC DNA]</scope>
    <source>
        <strain evidence="6 7">CBS 120377</strain>
    </source>
</reference>
<dbReference type="KEGG" id="psco:LY89DRAFT_270862"/>
<dbReference type="Proteomes" id="UP000070700">
    <property type="component" value="Unassembled WGS sequence"/>
</dbReference>
<evidence type="ECO:0000313" key="7">
    <source>
        <dbReference type="Proteomes" id="UP000070700"/>
    </source>
</evidence>
<dbReference type="GeneID" id="28816089"/>
<feature type="binding site" evidence="4">
    <location>
        <position position="45"/>
    </location>
    <ligand>
        <name>Zn(2+)</name>
        <dbReference type="ChEBI" id="CHEBI:29105"/>
    </ligand>
</feature>
<keyword evidence="7" id="KW-1185">Reference proteome</keyword>
<evidence type="ECO:0000256" key="3">
    <source>
        <dbReference type="ARBA" id="ARBA00022833"/>
    </source>
</evidence>
<dbReference type="InParanoid" id="A0A132BEN0"/>
<dbReference type="RefSeq" id="XP_018064492.1">
    <property type="nucleotide sequence ID" value="XM_018206363.1"/>
</dbReference>
<dbReference type="SUPFAM" id="SSF53056">
    <property type="entry name" value="beta-carbonic anhydrase, cab"/>
    <property type="match status" value="1"/>
</dbReference>
<feature type="binding site" evidence="4">
    <location>
        <position position="47"/>
    </location>
    <ligand>
        <name>Zn(2+)</name>
        <dbReference type="ChEBI" id="CHEBI:29105"/>
    </ligand>
</feature>
<feature type="binding site" evidence="4">
    <location>
        <position position="97"/>
    </location>
    <ligand>
        <name>Zn(2+)</name>
        <dbReference type="ChEBI" id="CHEBI:29105"/>
    </ligand>
</feature>
<dbReference type="GO" id="GO:0004089">
    <property type="term" value="F:carbonate dehydratase activity"/>
    <property type="evidence" value="ECO:0007669"/>
    <property type="project" value="UniProtKB-UniRule"/>
</dbReference>
<accession>A0A132BEN0</accession>
<evidence type="ECO:0000256" key="2">
    <source>
        <dbReference type="ARBA" id="ARBA00022723"/>
    </source>
</evidence>
<dbReference type="GO" id="GO:0008270">
    <property type="term" value="F:zinc ion binding"/>
    <property type="evidence" value="ECO:0007669"/>
    <property type="project" value="UniProtKB-UniRule"/>
</dbReference>
<dbReference type="PANTHER" id="PTHR43175">
    <property type="entry name" value="CARBONIC ANHYDRASE"/>
    <property type="match status" value="1"/>
</dbReference>
<gene>
    <name evidence="6" type="ORF">LY89DRAFT_270862</name>
</gene>
<evidence type="ECO:0000313" key="6">
    <source>
        <dbReference type="EMBL" id="KUJ10137.1"/>
    </source>
</evidence>
<comment type="cofactor">
    <cofactor evidence="4">
        <name>Zn(2+)</name>
        <dbReference type="ChEBI" id="CHEBI:29105"/>
    </cofactor>
    <text evidence="4">Binds 1 zinc ion per subunit.</text>
</comment>
<keyword evidence="3 4" id="KW-0862">Zinc</keyword>
<protein>
    <recommendedName>
        <fullName evidence="5">Carbonic anhydrase</fullName>
        <ecNumber evidence="5">4.2.1.1</ecNumber>
    </recommendedName>
    <alternativeName>
        <fullName evidence="5">Carbonate dehydratase</fullName>
    </alternativeName>
</protein>
<comment type="function">
    <text evidence="5">Reversible hydration of carbon dioxide.</text>
</comment>
<dbReference type="SMART" id="SM00947">
    <property type="entry name" value="Pro_CA"/>
    <property type="match status" value="1"/>
</dbReference>
<feature type="binding site" evidence="4">
    <location>
        <position position="100"/>
    </location>
    <ligand>
        <name>Zn(2+)</name>
        <dbReference type="ChEBI" id="CHEBI:29105"/>
    </ligand>
</feature>
<dbReference type="EC" id="4.2.1.1" evidence="5"/>
<dbReference type="InterPro" id="IPR001765">
    <property type="entry name" value="Carbonic_anhydrase"/>
</dbReference>
<dbReference type="PANTHER" id="PTHR43175:SF3">
    <property type="entry name" value="CARBON DISULFIDE HYDROLASE"/>
    <property type="match status" value="1"/>
</dbReference>
<proteinExistence type="inferred from homology"/>
<sequence length="177" mass="19497">MASNTIASKLLEQNKDAAKTYQPMPLFSELSSLGLEVPHTLIITCADPRISPEKFLDLGPVGPVIIRNVCGHVAPALNDIVSLDSLVNFTDVIIVHHTDCGSLMMKNENVRNYIKKELPEAKDVDSMKFGGTIEIHQSVKDDLAILRASPLIKKDLREHSYGFILDIKTGEFITVDA</sequence>
<dbReference type="OrthoDB" id="10248475at2759"/>
<name>A0A132BEN0_MOLSC</name>
<dbReference type="STRING" id="149040.A0A132BEN0"/>
<organism evidence="6 7">
    <name type="scientific">Mollisia scopiformis</name>
    <name type="common">Conifer needle endophyte fungus</name>
    <name type="synonym">Phialocephala scopiformis</name>
    <dbReference type="NCBI Taxonomy" id="149040"/>
    <lineage>
        <taxon>Eukaryota</taxon>
        <taxon>Fungi</taxon>
        <taxon>Dikarya</taxon>
        <taxon>Ascomycota</taxon>
        <taxon>Pezizomycotina</taxon>
        <taxon>Leotiomycetes</taxon>
        <taxon>Helotiales</taxon>
        <taxon>Mollisiaceae</taxon>
        <taxon>Mollisia</taxon>
    </lineage>
</organism>